<evidence type="ECO:0000259" key="2">
    <source>
        <dbReference type="PROSITE" id="PS50879"/>
    </source>
</evidence>
<dbReference type="SUPFAM" id="SSF53098">
    <property type="entry name" value="Ribonuclease H-like"/>
    <property type="match status" value="1"/>
</dbReference>
<dbReference type="STRING" id="321146.A0A139HRU4"/>
<dbReference type="OrthoDB" id="245563at2759"/>
<protein>
    <recommendedName>
        <fullName evidence="2">RNase H type-1 domain-containing protein</fullName>
    </recommendedName>
</protein>
<comment type="caution">
    <text evidence="3">The sequence shown here is derived from an EMBL/GenBank/DDBJ whole genome shotgun (WGS) entry which is preliminary data.</text>
</comment>
<dbReference type="InterPro" id="IPR036397">
    <property type="entry name" value="RNaseH_sf"/>
</dbReference>
<dbReference type="GO" id="GO:0004523">
    <property type="term" value="F:RNA-DNA hybrid ribonuclease activity"/>
    <property type="evidence" value="ECO:0007669"/>
    <property type="project" value="InterPro"/>
</dbReference>
<reference evidence="3 4" key="1">
    <citation type="submission" date="2015-07" db="EMBL/GenBank/DDBJ databases">
        <title>Comparative genomics of the Sigatoka disease complex on banana suggests a link between parallel evolutionary changes in Pseudocercospora fijiensis and Pseudocercospora eumusae and increased virulence on the banana host.</title>
        <authorList>
            <person name="Chang T.-C."/>
            <person name="Salvucci A."/>
            <person name="Crous P.W."/>
            <person name="Stergiopoulos I."/>
        </authorList>
    </citation>
    <scope>NUCLEOTIDE SEQUENCE [LARGE SCALE GENOMIC DNA]</scope>
    <source>
        <strain evidence="3 4">CBS 114824</strain>
    </source>
</reference>
<feature type="compositionally biased region" description="Polar residues" evidence="1">
    <location>
        <begin position="76"/>
        <end position="87"/>
    </location>
</feature>
<feature type="region of interest" description="Disordered" evidence="1">
    <location>
        <begin position="68"/>
        <end position="148"/>
    </location>
</feature>
<keyword evidence="4" id="KW-1185">Reference proteome</keyword>
<feature type="non-terminal residue" evidence="3">
    <location>
        <position position="1"/>
    </location>
</feature>
<feature type="compositionally biased region" description="Low complexity" evidence="1">
    <location>
        <begin position="99"/>
        <end position="114"/>
    </location>
</feature>
<organism evidence="3 4">
    <name type="scientific">Pseudocercospora eumusae</name>
    <dbReference type="NCBI Taxonomy" id="321146"/>
    <lineage>
        <taxon>Eukaryota</taxon>
        <taxon>Fungi</taxon>
        <taxon>Dikarya</taxon>
        <taxon>Ascomycota</taxon>
        <taxon>Pezizomycotina</taxon>
        <taxon>Dothideomycetes</taxon>
        <taxon>Dothideomycetidae</taxon>
        <taxon>Mycosphaerellales</taxon>
        <taxon>Mycosphaerellaceae</taxon>
        <taxon>Pseudocercospora</taxon>
    </lineage>
</organism>
<dbReference type="InterPro" id="IPR002156">
    <property type="entry name" value="RNaseH_domain"/>
</dbReference>
<dbReference type="EMBL" id="LFZN01000015">
    <property type="protein sequence ID" value="KXT05129.1"/>
    <property type="molecule type" value="Genomic_DNA"/>
</dbReference>
<evidence type="ECO:0000256" key="1">
    <source>
        <dbReference type="SAM" id="MobiDB-lite"/>
    </source>
</evidence>
<dbReference type="Gene3D" id="3.30.420.10">
    <property type="entry name" value="Ribonuclease H-like superfamily/Ribonuclease H"/>
    <property type="match status" value="1"/>
</dbReference>
<dbReference type="AlphaFoldDB" id="A0A139HRU4"/>
<dbReference type="GO" id="GO:0003676">
    <property type="term" value="F:nucleic acid binding"/>
    <property type="evidence" value="ECO:0007669"/>
    <property type="project" value="InterPro"/>
</dbReference>
<dbReference type="Pfam" id="PF00075">
    <property type="entry name" value="RNase_H"/>
    <property type="match status" value="1"/>
</dbReference>
<evidence type="ECO:0000313" key="4">
    <source>
        <dbReference type="Proteomes" id="UP000070133"/>
    </source>
</evidence>
<dbReference type="InterPro" id="IPR012337">
    <property type="entry name" value="RNaseH-like_sf"/>
</dbReference>
<dbReference type="Proteomes" id="UP000070133">
    <property type="component" value="Unassembled WGS sequence"/>
</dbReference>
<feature type="domain" description="RNase H type-1" evidence="2">
    <location>
        <begin position="195"/>
        <end position="358"/>
    </location>
</feature>
<proteinExistence type="predicted"/>
<evidence type="ECO:0000313" key="3">
    <source>
        <dbReference type="EMBL" id="KXT05129.1"/>
    </source>
</evidence>
<dbReference type="PROSITE" id="PS50879">
    <property type="entry name" value="RNASE_H_1"/>
    <property type="match status" value="1"/>
</dbReference>
<accession>A0A139HRU4</accession>
<gene>
    <name evidence="3" type="ORF">AC578_7541</name>
</gene>
<sequence>ATSHPHKLPFFCIHKNNTRTPETKNNIFRLRLSLTANQKHLKEALAMDISLPSGLRVSMSASGMRVRLPSGMRVDMTSSGMRVSSGTPGDDDATDEAQSPGGDESGGEYSSSGEVAPDEEDSPHEDDRSVEYGFRPSGPIPNYGETGLGPLPGLPLKKAAVFDVPEDAPPNDFFAHEVTVPSFATYGPRFISRTNDREILIYVSGFCLDANDAEEVTAGFAWVGKPNTVEFSSPANCKQRLETKGPSGETHQPSTQRAEIRAALGALQFRAWAGEGWHSIVIATDSERLHSGITKDIEYWAANGWRTESGQAVKDRDLWETLLKFINDSAERGLAVSFWKIVPEYNEDATQLAIEAAINSMPWDAFTPMSGVTAA</sequence>
<name>A0A139HRU4_9PEZI</name>